<dbReference type="EMBL" id="AYLO01000046">
    <property type="protein sequence ID" value="ESS72757.1"/>
    <property type="molecule type" value="Genomic_DNA"/>
</dbReference>
<protein>
    <submittedName>
        <fullName evidence="1">Uncharacterized protein</fullName>
    </submittedName>
</protein>
<sequence>MDNINIFGFLSKSMRLTTRLDRRDQPVQDCLAKDQGTQNAEIVMVIRAIIRWYPFLNGFLHKPAVLQ</sequence>
<dbReference type="Proteomes" id="UP000017842">
    <property type="component" value="Unassembled WGS sequence"/>
</dbReference>
<evidence type="ECO:0000313" key="2">
    <source>
        <dbReference type="Proteomes" id="UP000017842"/>
    </source>
</evidence>
<gene>
    <name evidence="1" type="ORF">MGMO_47c00250</name>
</gene>
<comment type="caution">
    <text evidence="1">The sequence shown here is derived from an EMBL/GenBank/DDBJ whole genome shotgun (WGS) entry which is preliminary data.</text>
</comment>
<organism evidence="1 2">
    <name type="scientific">Methyloglobulus morosus KoM1</name>
    <dbReference type="NCBI Taxonomy" id="1116472"/>
    <lineage>
        <taxon>Bacteria</taxon>
        <taxon>Pseudomonadati</taxon>
        <taxon>Pseudomonadota</taxon>
        <taxon>Gammaproteobacteria</taxon>
        <taxon>Methylococcales</taxon>
        <taxon>Methylococcaceae</taxon>
        <taxon>Methyloglobulus</taxon>
    </lineage>
</organism>
<dbReference type="AlphaFoldDB" id="V5C2S0"/>
<accession>V5C2S0</accession>
<proteinExistence type="predicted"/>
<keyword evidence="2" id="KW-1185">Reference proteome</keyword>
<name>V5C2S0_9GAMM</name>
<reference evidence="1 2" key="1">
    <citation type="journal article" date="2013" name="Genome Announc.">
        <title>Draft Genome Sequence of the Methanotrophic Gammaproteobacterium Methyloglobulus morosus DSM 22980 Strain KoM1.</title>
        <authorList>
            <person name="Poehlein A."/>
            <person name="Deutzmann J.S."/>
            <person name="Daniel R."/>
            <person name="Simeonova D.D."/>
        </authorList>
    </citation>
    <scope>NUCLEOTIDE SEQUENCE [LARGE SCALE GENOMIC DNA]</scope>
    <source>
        <strain evidence="1 2">KoM1</strain>
    </source>
</reference>
<evidence type="ECO:0000313" key="1">
    <source>
        <dbReference type="EMBL" id="ESS72757.1"/>
    </source>
</evidence>